<evidence type="ECO:0000256" key="3">
    <source>
        <dbReference type="ARBA" id="ARBA00022519"/>
    </source>
</evidence>
<dbReference type="Pfam" id="PF03799">
    <property type="entry name" value="FtsQ_DivIB_C"/>
    <property type="match status" value="1"/>
</dbReference>
<dbReference type="Proteomes" id="UP001596501">
    <property type="component" value="Unassembled WGS sequence"/>
</dbReference>
<evidence type="ECO:0000256" key="8">
    <source>
        <dbReference type="ARBA" id="ARBA00023306"/>
    </source>
</evidence>
<gene>
    <name evidence="9" type="primary">ftsQ</name>
    <name evidence="11" type="ORF">ACFQPB_12105</name>
</gene>
<evidence type="ECO:0000256" key="9">
    <source>
        <dbReference type="HAMAP-Rule" id="MF_00911"/>
    </source>
</evidence>
<dbReference type="EMBL" id="JBHTCA010000007">
    <property type="protein sequence ID" value="MFC7409605.1"/>
    <property type="molecule type" value="Genomic_DNA"/>
</dbReference>
<dbReference type="Pfam" id="PF08478">
    <property type="entry name" value="POTRA_1"/>
    <property type="match status" value="1"/>
</dbReference>
<feature type="domain" description="POTRA" evidence="10">
    <location>
        <begin position="43"/>
        <end position="112"/>
    </location>
</feature>
<evidence type="ECO:0000256" key="7">
    <source>
        <dbReference type="ARBA" id="ARBA00023136"/>
    </source>
</evidence>
<dbReference type="InterPro" id="IPR034746">
    <property type="entry name" value="POTRA"/>
</dbReference>
<dbReference type="InterPro" id="IPR026579">
    <property type="entry name" value="FtsQ"/>
</dbReference>
<evidence type="ECO:0000256" key="1">
    <source>
        <dbReference type="ARBA" id="ARBA00004370"/>
    </source>
</evidence>
<protein>
    <recommendedName>
        <fullName evidence="9">Cell division protein FtsQ</fullName>
    </recommendedName>
</protein>
<name>A0ABW2QQ64_9BURK</name>
<comment type="subunit">
    <text evidence="9">Part of a complex composed of FtsB, FtsL and FtsQ.</text>
</comment>
<sequence length="283" mass="30910">MNPSMDTPNDIRLMALATQGLLVLFVLMGLSALGLWLVRHPSWHVAGIQVHGDVAHQNAVALRAHIANRLSGSFLSLDLREARALFESAPWVRQAVVQREFPNRLKVTLTEHQAVAWWGDAGEDKLVNTHGEVFQANPDSLDNDALVELAGPDDQAPQVLALYRDLSSVFGRIELDIKRLELSPRGSWRVRLSNHAQIELGRGEPSELMARATQFVATVGQVTTRYQRDIESADLRYPNGYAVRMKGVSTVDAATAAKNAALAAAAAARAASRPAPKPTPTHR</sequence>
<keyword evidence="2 9" id="KW-1003">Cell membrane</keyword>
<dbReference type="Gene3D" id="3.10.20.310">
    <property type="entry name" value="membrane protein fhac"/>
    <property type="match status" value="1"/>
</dbReference>
<comment type="subcellular location">
    <subcellularLocation>
        <location evidence="9">Cell inner membrane</location>
        <topology evidence="9">Single-pass type II membrane protein</topology>
    </subcellularLocation>
    <subcellularLocation>
        <location evidence="1">Membrane</location>
    </subcellularLocation>
    <text evidence="9">Localizes to the division septum.</text>
</comment>
<keyword evidence="4 9" id="KW-0132">Cell division</keyword>
<evidence type="ECO:0000313" key="11">
    <source>
        <dbReference type="EMBL" id="MFC7409605.1"/>
    </source>
</evidence>
<dbReference type="InterPro" id="IPR005548">
    <property type="entry name" value="Cell_div_FtsQ/DivIB_C"/>
</dbReference>
<keyword evidence="5 9" id="KW-0812">Transmembrane</keyword>
<evidence type="ECO:0000256" key="6">
    <source>
        <dbReference type="ARBA" id="ARBA00022989"/>
    </source>
</evidence>
<dbReference type="InterPro" id="IPR045335">
    <property type="entry name" value="FtsQ_C_sf"/>
</dbReference>
<organism evidence="11 12">
    <name type="scientific">Hydrogenophaga atypica</name>
    <dbReference type="NCBI Taxonomy" id="249409"/>
    <lineage>
        <taxon>Bacteria</taxon>
        <taxon>Pseudomonadati</taxon>
        <taxon>Pseudomonadota</taxon>
        <taxon>Betaproteobacteria</taxon>
        <taxon>Burkholderiales</taxon>
        <taxon>Comamonadaceae</taxon>
        <taxon>Hydrogenophaga</taxon>
    </lineage>
</organism>
<evidence type="ECO:0000256" key="4">
    <source>
        <dbReference type="ARBA" id="ARBA00022618"/>
    </source>
</evidence>
<dbReference type="PROSITE" id="PS51779">
    <property type="entry name" value="POTRA"/>
    <property type="match status" value="1"/>
</dbReference>
<accession>A0ABW2QQ64</accession>
<feature type="transmembrane region" description="Helical" evidence="9">
    <location>
        <begin position="20"/>
        <end position="38"/>
    </location>
</feature>
<dbReference type="Gene3D" id="3.40.50.11690">
    <property type="entry name" value="Cell division protein FtsQ/DivIB"/>
    <property type="match status" value="1"/>
</dbReference>
<keyword evidence="8 9" id="KW-0131">Cell cycle</keyword>
<evidence type="ECO:0000259" key="10">
    <source>
        <dbReference type="PROSITE" id="PS51779"/>
    </source>
</evidence>
<evidence type="ECO:0000313" key="12">
    <source>
        <dbReference type="Proteomes" id="UP001596501"/>
    </source>
</evidence>
<evidence type="ECO:0000256" key="5">
    <source>
        <dbReference type="ARBA" id="ARBA00022692"/>
    </source>
</evidence>
<keyword evidence="12" id="KW-1185">Reference proteome</keyword>
<evidence type="ECO:0000256" key="2">
    <source>
        <dbReference type="ARBA" id="ARBA00022475"/>
    </source>
</evidence>
<keyword evidence="7 9" id="KW-0472">Membrane</keyword>
<comment type="function">
    <text evidence="9">Essential cell division protein. May link together the upstream cell division proteins, which are predominantly cytoplasmic, with the downstream cell division proteins, which are predominantly periplasmic. May control correct divisome assembly.</text>
</comment>
<dbReference type="PANTHER" id="PTHR35851">
    <property type="entry name" value="CELL DIVISION PROTEIN FTSQ"/>
    <property type="match status" value="1"/>
</dbReference>
<dbReference type="HAMAP" id="MF_00911">
    <property type="entry name" value="FtsQ_subfam"/>
    <property type="match status" value="1"/>
</dbReference>
<keyword evidence="6 9" id="KW-1133">Transmembrane helix</keyword>
<dbReference type="GO" id="GO:0051301">
    <property type="term" value="P:cell division"/>
    <property type="evidence" value="ECO:0007669"/>
    <property type="project" value="UniProtKB-KW"/>
</dbReference>
<dbReference type="InterPro" id="IPR013685">
    <property type="entry name" value="POTRA_FtsQ_type"/>
</dbReference>
<proteinExistence type="inferred from homology"/>
<comment type="similarity">
    <text evidence="9">Belongs to the FtsQ/DivIB family. FtsQ subfamily.</text>
</comment>
<dbReference type="PANTHER" id="PTHR35851:SF1">
    <property type="entry name" value="CELL DIVISION PROTEIN FTSQ"/>
    <property type="match status" value="1"/>
</dbReference>
<keyword evidence="3 9" id="KW-0997">Cell inner membrane</keyword>
<reference evidence="12" key="1">
    <citation type="journal article" date="2019" name="Int. J. Syst. Evol. Microbiol.">
        <title>The Global Catalogue of Microorganisms (GCM) 10K type strain sequencing project: providing services to taxonomists for standard genome sequencing and annotation.</title>
        <authorList>
            <consortium name="The Broad Institute Genomics Platform"/>
            <consortium name="The Broad Institute Genome Sequencing Center for Infectious Disease"/>
            <person name="Wu L."/>
            <person name="Ma J."/>
        </authorList>
    </citation>
    <scope>NUCLEOTIDE SEQUENCE [LARGE SCALE GENOMIC DNA]</scope>
    <source>
        <strain evidence="12">CGMCC 1.12371</strain>
    </source>
</reference>
<dbReference type="RefSeq" id="WP_382223545.1">
    <property type="nucleotide sequence ID" value="NZ_JBHTCA010000007.1"/>
</dbReference>
<comment type="caution">
    <text evidence="11">The sequence shown here is derived from an EMBL/GenBank/DDBJ whole genome shotgun (WGS) entry which is preliminary data.</text>
</comment>